<dbReference type="InterPro" id="IPR014636">
    <property type="entry name" value="RNaseH/PGlycerate_mutase"/>
</dbReference>
<dbReference type="InterPro" id="IPR012337">
    <property type="entry name" value="RNaseH-like_sf"/>
</dbReference>
<dbReference type="GO" id="GO:0005737">
    <property type="term" value="C:cytoplasm"/>
    <property type="evidence" value="ECO:0007669"/>
    <property type="project" value="TreeGrafter"/>
</dbReference>
<accession>A0A1H9VNU6</accession>
<feature type="active site" description="Tele-phosphohistidine intermediate" evidence="1">
    <location>
        <position position="198"/>
    </location>
</feature>
<dbReference type="STRING" id="1121357.SAMN05661109_02336"/>
<dbReference type="PANTHER" id="PTHR48100">
    <property type="entry name" value="BROAD-SPECIFICITY PHOSPHATASE YOR283W-RELATED"/>
    <property type="match status" value="1"/>
</dbReference>
<gene>
    <name evidence="6" type="ORF">SAMN05661109_02336</name>
</gene>
<dbReference type="RefSeq" id="WP_092260346.1">
    <property type="nucleotide sequence ID" value="NZ_CP047199.1"/>
</dbReference>
<dbReference type="GO" id="GO:0003676">
    <property type="term" value="F:nucleic acid binding"/>
    <property type="evidence" value="ECO:0007669"/>
    <property type="project" value="InterPro"/>
</dbReference>
<dbReference type="SUPFAM" id="SSF53098">
    <property type="entry name" value="Ribonuclease H-like"/>
    <property type="match status" value="1"/>
</dbReference>
<dbReference type="Pfam" id="PF13456">
    <property type="entry name" value="RVT_3"/>
    <property type="match status" value="1"/>
</dbReference>
<dbReference type="AlphaFoldDB" id="A0A1H9VNU6"/>
<evidence type="ECO:0000256" key="4">
    <source>
        <dbReference type="SAM" id="MobiDB-lite"/>
    </source>
</evidence>
<evidence type="ECO:0000256" key="3">
    <source>
        <dbReference type="PIRSR" id="PIRSR613078-2"/>
    </source>
</evidence>
<evidence type="ECO:0000256" key="2">
    <source>
        <dbReference type="PIRSR" id="PIRSR613078-1"/>
    </source>
</evidence>
<sequence>MKVTIYADGGSRGNPGVAGSGTVLYDADGDILQKIVYVVGPKASNNVAEYHGLLRGLEAAAELGASDVEVFMDSKLVVEQMSGRWKIKHPDMQKLALAGQKLAREFNSVTYNWVPREKNQVADKLSNDAMDAAARGESPGILGGPASQAEIPPAQQGTYWSAQERETETGTEYDHEVATHAHWNGIDDTPTRFVLLRHGQTAQSAAKVYSGSSDPELTDVGRDQARRAAEWIAAIEKIDVIVSSPMQRAQETAAIVGQKLGLEYETDNQWREMDFGDFENLTRDQAFEQYPEELQKWESSISVAPPNGEAVAAMHRRITSARKKLQDKYPGKTVLVVTHVTPIKSMVRQGLNARGDLFARMFLDLASISVVEFYPDTAVVRRVNDTAHLIQR</sequence>
<dbReference type="SUPFAM" id="SSF53254">
    <property type="entry name" value="Phosphoglycerate mutase-like"/>
    <property type="match status" value="1"/>
</dbReference>
<dbReference type="InterPro" id="IPR036397">
    <property type="entry name" value="RNaseH_sf"/>
</dbReference>
<evidence type="ECO:0000313" key="6">
    <source>
        <dbReference type="EMBL" id="SES23460.1"/>
    </source>
</evidence>
<keyword evidence="7" id="KW-1185">Reference proteome</keyword>
<organism evidence="6 7">
    <name type="scientific">Corynebacterium cystitidis DSM 20524</name>
    <dbReference type="NCBI Taxonomy" id="1121357"/>
    <lineage>
        <taxon>Bacteria</taxon>
        <taxon>Bacillati</taxon>
        <taxon>Actinomycetota</taxon>
        <taxon>Actinomycetes</taxon>
        <taxon>Mycobacteriales</taxon>
        <taxon>Corynebacteriaceae</taxon>
        <taxon>Corynebacterium</taxon>
    </lineage>
</organism>
<protein>
    <submittedName>
        <fullName evidence="6">Probable phosphoglycerate mutase</fullName>
    </submittedName>
</protein>
<proteinExistence type="predicted"/>
<feature type="active site" description="Proton donor/acceptor; for phosphatase activity" evidence="1">
    <location>
        <position position="272"/>
    </location>
</feature>
<dbReference type="NCBIfam" id="NF005567">
    <property type="entry name" value="PRK07238.1"/>
    <property type="match status" value="1"/>
</dbReference>
<evidence type="ECO:0000313" key="7">
    <source>
        <dbReference type="Proteomes" id="UP000198929"/>
    </source>
</evidence>
<dbReference type="CDD" id="cd09279">
    <property type="entry name" value="RNase_HI_like"/>
    <property type="match status" value="1"/>
</dbReference>
<reference evidence="7" key="1">
    <citation type="submission" date="2016-10" db="EMBL/GenBank/DDBJ databases">
        <authorList>
            <person name="Varghese N."/>
            <person name="Submissions S."/>
        </authorList>
    </citation>
    <scope>NUCLEOTIDE SEQUENCE [LARGE SCALE GENOMIC DNA]</scope>
    <source>
        <strain evidence="7">DSM 20524</strain>
    </source>
</reference>
<dbReference type="PANTHER" id="PTHR48100:SF1">
    <property type="entry name" value="HISTIDINE PHOSPHATASE FAMILY PROTEIN-RELATED"/>
    <property type="match status" value="1"/>
</dbReference>
<dbReference type="PIRSF" id="PIRSF036922">
    <property type="entry name" value="RNaseH_PGAM"/>
    <property type="match status" value="1"/>
</dbReference>
<dbReference type="InterPro" id="IPR029033">
    <property type="entry name" value="His_PPase_superfam"/>
</dbReference>
<dbReference type="Gene3D" id="3.30.420.10">
    <property type="entry name" value="Ribonuclease H-like superfamily/Ribonuclease H"/>
    <property type="match status" value="1"/>
</dbReference>
<dbReference type="InterPro" id="IPR050275">
    <property type="entry name" value="PGM_Phosphatase"/>
</dbReference>
<feature type="domain" description="RNase H type-1" evidence="5">
    <location>
        <begin position="1"/>
        <end position="139"/>
    </location>
</feature>
<dbReference type="GO" id="GO:0016791">
    <property type="term" value="F:phosphatase activity"/>
    <property type="evidence" value="ECO:0007669"/>
    <property type="project" value="TreeGrafter"/>
</dbReference>
<dbReference type="Pfam" id="PF00300">
    <property type="entry name" value="His_Phos_1"/>
    <property type="match status" value="1"/>
</dbReference>
<feature type="active site" description="Proton donor/acceptor" evidence="2">
    <location>
        <position position="272"/>
    </location>
</feature>
<feature type="region of interest" description="Disordered" evidence="4">
    <location>
        <begin position="134"/>
        <end position="171"/>
    </location>
</feature>
<dbReference type="EMBL" id="FOGQ01000013">
    <property type="protein sequence ID" value="SES23460.1"/>
    <property type="molecule type" value="Genomic_DNA"/>
</dbReference>
<dbReference type="InterPro" id="IPR002156">
    <property type="entry name" value="RNaseH_domain"/>
</dbReference>
<dbReference type="GO" id="GO:0004523">
    <property type="term" value="F:RNA-DNA hybrid ribonuclease activity"/>
    <property type="evidence" value="ECO:0007669"/>
    <property type="project" value="InterPro"/>
</dbReference>
<dbReference type="Gene3D" id="3.40.50.1240">
    <property type="entry name" value="Phosphoglycerate mutase-like"/>
    <property type="match status" value="1"/>
</dbReference>
<dbReference type="InterPro" id="IPR013078">
    <property type="entry name" value="His_Pase_superF_clade-1"/>
</dbReference>
<dbReference type="PROSITE" id="PS50879">
    <property type="entry name" value="RNASE_H_1"/>
    <property type="match status" value="1"/>
</dbReference>
<dbReference type="FunFam" id="3.30.420.10:FF:000076">
    <property type="entry name" value="RBR-type E3 ubiquitin transferase"/>
    <property type="match status" value="1"/>
</dbReference>
<dbReference type="SMART" id="SM00855">
    <property type="entry name" value="PGAM"/>
    <property type="match status" value="1"/>
</dbReference>
<name>A0A1H9VNU6_9CORY</name>
<feature type="binding site" evidence="3">
    <location>
        <position position="248"/>
    </location>
    <ligand>
        <name>substrate</name>
    </ligand>
</feature>
<dbReference type="CDD" id="cd07067">
    <property type="entry name" value="HP_PGM_like"/>
    <property type="match status" value="1"/>
</dbReference>
<evidence type="ECO:0000259" key="5">
    <source>
        <dbReference type="PROSITE" id="PS50879"/>
    </source>
</evidence>
<dbReference type="Proteomes" id="UP000198929">
    <property type="component" value="Unassembled WGS sequence"/>
</dbReference>
<evidence type="ECO:0000256" key="1">
    <source>
        <dbReference type="PIRSR" id="PIRSR036922-1"/>
    </source>
</evidence>